<dbReference type="Proteomes" id="UP000693738">
    <property type="component" value="Unassembled WGS sequence"/>
</dbReference>
<evidence type="ECO:0000313" key="3">
    <source>
        <dbReference type="Proteomes" id="UP000693738"/>
    </source>
</evidence>
<gene>
    <name evidence="2" type="ORF">FEQUK3_LOCUS6962</name>
</gene>
<protein>
    <submittedName>
        <fullName evidence="2">Uncharacterized protein</fullName>
    </submittedName>
</protein>
<accession>A0A8J2NJM0</accession>
<organism evidence="2 3">
    <name type="scientific">Fusarium equiseti</name>
    <name type="common">Fusarium scirpi</name>
    <dbReference type="NCBI Taxonomy" id="61235"/>
    <lineage>
        <taxon>Eukaryota</taxon>
        <taxon>Fungi</taxon>
        <taxon>Dikarya</taxon>
        <taxon>Ascomycota</taxon>
        <taxon>Pezizomycotina</taxon>
        <taxon>Sordariomycetes</taxon>
        <taxon>Hypocreomycetidae</taxon>
        <taxon>Hypocreales</taxon>
        <taxon>Nectriaceae</taxon>
        <taxon>Fusarium</taxon>
        <taxon>Fusarium incarnatum-equiseti species complex</taxon>
    </lineage>
</organism>
<feature type="region of interest" description="Disordered" evidence="1">
    <location>
        <begin position="1"/>
        <end position="41"/>
    </location>
</feature>
<reference evidence="2" key="1">
    <citation type="submission" date="2021-05" db="EMBL/GenBank/DDBJ databases">
        <authorList>
            <person name="Khan N."/>
        </authorList>
    </citation>
    <scope>NUCLEOTIDE SEQUENCE</scope>
</reference>
<comment type="caution">
    <text evidence="2">The sequence shown here is derived from an EMBL/GenBank/DDBJ whole genome shotgun (WGS) entry which is preliminary data.</text>
</comment>
<evidence type="ECO:0000256" key="1">
    <source>
        <dbReference type="SAM" id="MobiDB-lite"/>
    </source>
</evidence>
<name>A0A8J2NJM0_FUSEQ</name>
<dbReference type="AlphaFoldDB" id="A0A8J2NJM0"/>
<sequence>MGGPSPRSCTGHPKGSNKPGKQAFLEKWDRANRNGPPPRVRDIFLVNDTDLYRTHRDQRFKEYCDRRGGI</sequence>
<evidence type="ECO:0000313" key="2">
    <source>
        <dbReference type="EMBL" id="CAG7561230.1"/>
    </source>
</evidence>
<proteinExistence type="predicted"/>
<dbReference type="EMBL" id="CAJSTJ010000140">
    <property type="protein sequence ID" value="CAG7561230.1"/>
    <property type="molecule type" value="Genomic_DNA"/>
</dbReference>